<evidence type="ECO:0000313" key="3">
    <source>
        <dbReference type="EMBL" id="MFK7160849.1"/>
    </source>
</evidence>
<dbReference type="Pfam" id="PF05707">
    <property type="entry name" value="Zot"/>
    <property type="match status" value="1"/>
</dbReference>
<protein>
    <submittedName>
        <fullName evidence="3">Zonular occludens toxin domain-containing protein</fullName>
    </submittedName>
</protein>
<feature type="domain" description="Zona occludens toxin N-terminal" evidence="2">
    <location>
        <begin position="2"/>
        <end position="153"/>
    </location>
</feature>
<keyword evidence="1" id="KW-0812">Transmembrane</keyword>
<keyword evidence="1" id="KW-0472">Membrane</keyword>
<name>A0ABW8PYD0_9GAMM</name>
<dbReference type="InterPro" id="IPR008900">
    <property type="entry name" value="Zot_N"/>
</dbReference>
<dbReference type="InterPro" id="IPR027417">
    <property type="entry name" value="P-loop_NTPase"/>
</dbReference>
<feature type="transmembrane region" description="Helical" evidence="1">
    <location>
        <begin position="252"/>
        <end position="271"/>
    </location>
</feature>
<evidence type="ECO:0000259" key="2">
    <source>
        <dbReference type="Pfam" id="PF05707"/>
    </source>
</evidence>
<dbReference type="Gene3D" id="3.40.50.300">
    <property type="entry name" value="P-loop containing nucleotide triphosphate hydrolases"/>
    <property type="match status" value="1"/>
</dbReference>
<dbReference type="Proteomes" id="UP001621714">
    <property type="component" value="Unassembled WGS sequence"/>
</dbReference>
<accession>A0ABW8PYD0</accession>
<organism evidence="3 4">
    <name type="scientific">Marinospirillum alkalitolerans</name>
    <dbReference type="NCBI Taxonomy" id="3123374"/>
    <lineage>
        <taxon>Bacteria</taxon>
        <taxon>Pseudomonadati</taxon>
        <taxon>Pseudomonadota</taxon>
        <taxon>Gammaproteobacteria</taxon>
        <taxon>Oceanospirillales</taxon>
        <taxon>Oceanospirillaceae</taxon>
        <taxon>Marinospirillum</taxon>
    </lineage>
</organism>
<keyword evidence="4" id="KW-1185">Reference proteome</keyword>
<dbReference type="RefSeq" id="WP_405338968.1">
    <property type="nucleotide sequence ID" value="NZ_JBANFI010000004.1"/>
</dbReference>
<comment type="caution">
    <text evidence="3">The sequence shown here is derived from an EMBL/GenBank/DDBJ whole genome shotgun (WGS) entry which is preliminary data.</text>
</comment>
<evidence type="ECO:0000256" key="1">
    <source>
        <dbReference type="SAM" id="Phobius"/>
    </source>
</evidence>
<evidence type="ECO:0000313" key="4">
    <source>
        <dbReference type="Proteomes" id="UP001621714"/>
    </source>
</evidence>
<reference evidence="3 4" key="1">
    <citation type="submission" date="2024-02" db="EMBL/GenBank/DDBJ databases">
        <title>Marinospirillum sp. MEB 164 isolated from Lonar lake sediment.</title>
        <authorList>
            <person name="Joshi A."/>
            <person name="Thite S."/>
        </authorList>
    </citation>
    <scope>NUCLEOTIDE SEQUENCE [LARGE SCALE GENOMIC DNA]</scope>
    <source>
        <strain evidence="3 4">MEB164</strain>
    </source>
</reference>
<gene>
    <name evidence="3" type="ORF">V6U78_07355</name>
</gene>
<sequence length="363" mass="41556">MAVYFITGKLGAGKTLVGIGKMRDKLNSGCKVATNIDLNLHNLINIRSKNAVVYRIPDKPELEDLEAIGVGNDTYDEEKNGLLALDECGTWFNSRSWGDKSRQAVINWFLHARKLGWDVIFFVQDISIVDKQAREALAEHVVYCRRLDRVGIPIVSGLLRIAGVRVTLPKAHLAIVKYGHQQNSMIVERWLYTGKSLYKAYDTKQAFSDHYEHRTYQVLPPYYSHYRYLVKKDLRFFMRMTKIYLKRFNRPLIAALAFILGIVFTSSYLLYDLVEQKKAYAAERQIEPSSSQFSLPESSLAMFNGARITGYSQLGSWQSYRILTSDLQHISSDEVEALGYQLEKKSACHLIISRGAHHEEVRC</sequence>
<dbReference type="EMBL" id="JBANFI010000004">
    <property type="protein sequence ID" value="MFK7160849.1"/>
    <property type="molecule type" value="Genomic_DNA"/>
</dbReference>
<proteinExistence type="predicted"/>
<keyword evidence="1" id="KW-1133">Transmembrane helix</keyword>